<protein>
    <recommendedName>
        <fullName evidence="8">Phosphoglucomutase</fullName>
    </recommendedName>
    <alternativeName>
        <fullName evidence="10">Alpha-phosphoglucomutase</fullName>
    </alternativeName>
    <alternativeName>
        <fullName evidence="9">Glucose phosphomutase</fullName>
    </alternativeName>
</protein>
<keyword evidence="5" id="KW-0479">Metal-binding</keyword>
<dbReference type="Pfam" id="PF02879">
    <property type="entry name" value="PGM_PMM_II"/>
    <property type="match status" value="1"/>
</dbReference>
<gene>
    <name evidence="14" type="ORF">C7459_10218</name>
</gene>
<dbReference type="GO" id="GO:0006166">
    <property type="term" value="P:purine ribonucleoside salvage"/>
    <property type="evidence" value="ECO:0007669"/>
    <property type="project" value="TreeGrafter"/>
</dbReference>
<dbReference type="GO" id="GO:0008973">
    <property type="term" value="F:phosphopentomutase activity"/>
    <property type="evidence" value="ECO:0007669"/>
    <property type="project" value="TreeGrafter"/>
</dbReference>
<evidence type="ECO:0000256" key="1">
    <source>
        <dbReference type="ARBA" id="ARBA00005164"/>
    </source>
</evidence>
<evidence type="ECO:0000259" key="11">
    <source>
        <dbReference type="Pfam" id="PF02878"/>
    </source>
</evidence>
<keyword evidence="7" id="KW-0413">Isomerase</keyword>
<dbReference type="InterPro" id="IPR005845">
    <property type="entry name" value="A-D-PHexomutase_a/b/a-II"/>
</dbReference>
<comment type="pathway">
    <text evidence="1">Glycolipid metabolism; diglucosyl-diacylglycerol biosynthesis.</text>
</comment>
<keyword evidence="15" id="KW-1185">Reference proteome</keyword>
<evidence type="ECO:0000256" key="4">
    <source>
        <dbReference type="ARBA" id="ARBA00022553"/>
    </source>
</evidence>
<dbReference type="SUPFAM" id="SSF53738">
    <property type="entry name" value="Phosphoglucomutase, first 3 domains"/>
    <property type="match status" value="3"/>
</dbReference>
<sequence length="380" mass="41524">MEIVFGAEGWRGVTADAVTIPNVRVVSQALADDLLERQAEEQGVVIGYDTRFLSEAFARECAQVLAGNGVSVYLLDTVVPTPLLSFAVRYHGAAVGVMVSGGTRPPEWNGLAWKGPHAGPIMISELKYLAAKVGRSSPRSRSLESAMQQELLRYANCDEPYVHHLLRLTSVSARKKRRLRLVVDAMHGSGGHLLTQALEEFGSEVIPMRMRHDPLFGGCVPDPAIAEQLMPLQEKVKDSGADLGLALSGDGARLAAVDETGRVLTGQELFGLTALHLMRERGWRGSLVKTSDVGKRIVDALGKRFDQRVREVGKGFKNVQDRVQREDVLLAGDGDGNLLIPRHMPERDGLFVGLLLLEHLLWTEQSLAEAVDEMNGIVEK</sequence>
<evidence type="ECO:0000256" key="10">
    <source>
        <dbReference type="ARBA" id="ARBA00041467"/>
    </source>
</evidence>
<organism evidence="14 15">
    <name type="scientific">Tumebacillus permanentifrigoris</name>
    <dbReference type="NCBI Taxonomy" id="378543"/>
    <lineage>
        <taxon>Bacteria</taxon>
        <taxon>Bacillati</taxon>
        <taxon>Bacillota</taxon>
        <taxon>Bacilli</taxon>
        <taxon>Bacillales</taxon>
        <taxon>Alicyclobacillaceae</taxon>
        <taxon>Tumebacillus</taxon>
    </lineage>
</organism>
<evidence type="ECO:0000256" key="7">
    <source>
        <dbReference type="ARBA" id="ARBA00023235"/>
    </source>
</evidence>
<evidence type="ECO:0000259" key="12">
    <source>
        <dbReference type="Pfam" id="PF02879"/>
    </source>
</evidence>
<dbReference type="Pfam" id="PF02880">
    <property type="entry name" value="PGM_PMM_III"/>
    <property type="match status" value="1"/>
</dbReference>
<dbReference type="InterPro" id="IPR005841">
    <property type="entry name" value="Alpha-D-phosphohexomutase_SF"/>
</dbReference>
<feature type="domain" description="Alpha-D-phosphohexomutase alpha/beta/alpha" evidence="11">
    <location>
        <begin position="4"/>
        <end position="130"/>
    </location>
</feature>
<dbReference type="RefSeq" id="WP_109685972.1">
    <property type="nucleotide sequence ID" value="NZ_QGGL01000002.1"/>
</dbReference>
<evidence type="ECO:0000313" key="15">
    <source>
        <dbReference type="Proteomes" id="UP000245634"/>
    </source>
</evidence>
<evidence type="ECO:0000256" key="5">
    <source>
        <dbReference type="ARBA" id="ARBA00022723"/>
    </source>
</evidence>
<dbReference type="AlphaFoldDB" id="A0A316DDS2"/>
<proteinExistence type="inferred from homology"/>
<evidence type="ECO:0000256" key="9">
    <source>
        <dbReference type="ARBA" id="ARBA00041398"/>
    </source>
</evidence>
<reference evidence="14 15" key="1">
    <citation type="submission" date="2018-05" db="EMBL/GenBank/DDBJ databases">
        <title>Genomic Encyclopedia of Type Strains, Phase IV (KMG-IV): sequencing the most valuable type-strain genomes for metagenomic binning, comparative biology and taxonomic classification.</title>
        <authorList>
            <person name="Goeker M."/>
        </authorList>
    </citation>
    <scope>NUCLEOTIDE SEQUENCE [LARGE SCALE GENOMIC DNA]</scope>
    <source>
        <strain evidence="14 15">DSM 18773</strain>
    </source>
</reference>
<dbReference type="GO" id="GO:0046872">
    <property type="term" value="F:metal ion binding"/>
    <property type="evidence" value="ECO:0007669"/>
    <property type="project" value="UniProtKB-KW"/>
</dbReference>
<evidence type="ECO:0000313" key="14">
    <source>
        <dbReference type="EMBL" id="PWK15778.1"/>
    </source>
</evidence>
<dbReference type="PRINTS" id="PR00509">
    <property type="entry name" value="PGMPMM"/>
</dbReference>
<dbReference type="Pfam" id="PF02878">
    <property type="entry name" value="PGM_PMM_I"/>
    <property type="match status" value="1"/>
</dbReference>
<feature type="domain" description="Alpha-D-phosphohexomutase alpha/beta/alpha" evidence="13">
    <location>
        <begin position="266"/>
        <end position="373"/>
    </location>
</feature>
<evidence type="ECO:0000256" key="2">
    <source>
        <dbReference type="ARBA" id="ARBA00005189"/>
    </source>
</evidence>
<comment type="pathway">
    <text evidence="2">Lipid metabolism.</text>
</comment>
<name>A0A316DDS2_9BACL</name>
<evidence type="ECO:0000256" key="8">
    <source>
        <dbReference type="ARBA" id="ARBA00039995"/>
    </source>
</evidence>
<accession>A0A316DDS2</accession>
<keyword evidence="6" id="KW-0460">Magnesium</keyword>
<dbReference type="OrthoDB" id="9806956at2"/>
<comment type="similarity">
    <text evidence="3">Belongs to the phosphohexose mutase family.</text>
</comment>
<feature type="domain" description="Alpha-D-phosphohexomutase alpha/beta/alpha" evidence="12">
    <location>
        <begin position="159"/>
        <end position="261"/>
    </location>
</feature>
<dbReference type="InterPro" id="IPR005846">
    <property type="entry name" value="A-D-PHexomutase_a/b/a-III"/>
</dbReference>
<keyword evidence="4" id="KW-0597">Phosphoprotein</keyword>
<dbReference type="GO" id="GO:0005975">
    <property type="term" value="P:carbohydrate metabolic process"/>
    <property type="evidence" value="ECO:0007669"/>
    <property type="project" value="InterPro"/>
</dbReference>
<dbReference type="InterPro" id="IPR005844">
    <property type="entry name" value="A-D-PHexomutase_a/b/a-I"/>
</dbReference>
<evidence type="ECO:0000259" key="13">
    <source>
        <dbReference type="Pfam" id="PF02880"/>
    </source>
</evidence>
<evidence type="ECO:0000256" key="3">
    <source>
        <dbReference type="ARBA" id="ARBA00010231"/>
    </source>
</evidence>
<dbReference type="EMBL" id="QGGL01000002">
    <property type="protein sequence ID" value="PWK15778.1"/>
    <property type="molecule type" value="Genomic_DNA"/>
</dbReference>
<evidence type="ECO:0000256" key="6">
    <source>
        <dbReference type="ARBA" id="ARBA00022842"/>
    </source>
</evidence>
<dbReference type="PANTHER" id="PTHR45745">
    <property type="entry name" value="PHOSPHOMANNOMUTASE 45A"/>
    <property type="match status" value="1"/>
</dbReference>
<dbReference type="InterPro" id="IPR016055">
    <property type="entry name" value="A-D-PHexomutase_a/b/a-I/II/III"/>
</dbReference>
<comment type="caution">
    <text evidence="14">The sequence shown here is derived from an EMBL/GenBank/DDBJ whole genome shotgun (WGS) entry which is preliminary data.</text>
</comment>
<dbReference type="PANTHER" id="PTHR45745:SF1">
    <property type="entry name" value="PHOSPHOGLUCOMUTASE 2B-RELATED"/>
    <property type="match status" value="1"/>
</dbReference>
<dbReference type="Gene3D" id="3.40.120.10">
    <property type="entry name" value="Alpha-D-Glucose-1,6-Bisphosphate, subunit A, domain 3"/>
    <property type="match status" value="3"/>
</dbReference>
<dbReference type="Proteomes" id="UP000245634">
    <property type="component" value="Unassembled WGS sequence"/>
</dbReference>